<dbReference type="InterPro" id="IPR006068">
    <property type="entry name" value="ATPase_P-typ_cation-transptr_C"/>
</dbReference>
<feature type="domain" description="Cation-transporting P-type ATPase N-terminal" evidence="10">
    <location>
        <begin position="20"/>
        <end position="93"/>
    </location>
</feature>
<dbReference type="InParanoid" id="A0A1Y5TBR6"/>
<feature type="transmembrane region" description="Helical" evidence="9">
    <location>
        <begin position="737"/>
        <end position="757"/>
    </location>
</feature>
<feature type="transmembrane region" description="Helical" evidence="9">
    <location>
        <begin position="879"/>
        <end position="898"/>
    </location>
</feature>
<accession>A0A1Y5TBR6</accession>
<feature type="transmembrane region" description="Helical" evidence="9">
    <location>
        <begin position="288"/>
        <end position="313"/>
    </location>
</feature>
<dbReference type="GO" id="GO:1902600">
    <property type="term" value="P:proton transmembrane transport"/>
    <property type="evidence" value="ECO:0007669"/>
    <property type="project" value="TreeGrafter"/>
</dbReference>
<feature type="transmembrane region" description="Helical" evidence="9">
    <location>
        <begin position="847"/>
        <end position="867"/>
    </location>
</feature>
<evidence type="ECO:0000259" key="10">
    <source>
        <dbReference type="SMART" id="SM00831"/>
    </source>
</evidence>
<dbReference type="InterPro" id="IPR004014">
    <property type="entry name" value="ATPase_P-typ_cation-transptr_N"/>
</dbReference>
<dbReference type="PRINTS" id="PR00120">
    <property type="entry name" value="HATPASE"/>
</dbReference>
<dbReference type="Gene3D" id="3.40.50.1000">
    <property type="entry name" value="HAD superfamily/HAD-like"/>
    <property type="match status" value="1"/>
</dbReference>
<evidence type="ECO:0000256" key="4">
    <source>
        <dbReference type="ARBA" id="ARBA00022741"/>
    </source>
</evidence>
<dbReference type="Gene3D" id="1.20.1110.10">
    <property type="entry name" value="Calcium-transporting ATPase, transmembrane domain"/>
    <property type="match status" value="1"/>
</dbReference>
<evidence type="ECO:0000313" key="12">
    <source>
        <dbReference type="Proteomes" id="UP000193200"/>
    </source>
</evidence>
<dbReference type="InterPro" id="IPR023214">
    <property type="entry name" value="HAD_sf"/>
</dbReference>
<dbReference type="InterPro" id="IPR036412">
    <property type="entry name" value="HAD-like_sf"/>
</dbReference>
<dbReference type="FunCoup" id="A0A1Y5TBR6">
    <property type="interactions" value="257"/>
</dbReference>
<keyword evidence="3 9" id="KW-0812">Transmembrane</keyword>
<evidence type="ECO:0000256" key="7">
    <source>
        <dbReference type="ARBA" id="ARBA00022989"/>
    </source>
</evidence>
<dbReference type="InterPro" id="IPR044492">
    <property type="entry name" value="P_typ_ATPase_HD_dom"/>
</dbReference>
<dbReference type="Pfam" id="PF00690">
    <property type="entry name" value="Cation_ATPase_N"/>
    <property type="match status" value="1"/>
</dbReference>
<dbReference type="GO" id="GO:0036376">
    <property type="term" value="P:sodium ion export across plasma membrane"/>
    <property type="evidence" value="ECO:0007669"/>
    <property type="project" value="TreeGrafter"/>
</dbReference>
<evidence type="ECO:0000256" key="3">
    <source>
        <dbReference type="ARBA" id="ARBA00022692"/>
    </source>
</evidence>
<dbReference type="InterPro" id="IPR059000">
    <property type="entry name" value="ATPase_P-type_domA"/>
</dbReference>
<dbReference type="InterPro" id="IPR001757">
    <property type="entry name" value="P_typ_ATPase"/>
</dbReference>
<dbReference type="SUPFAM" id="SSF81665">
    <property type="entry name" value="Calcium ATPase, transmembrane domain M"/>
    <property type="match status" value="1"/>
</dbReference>
<reference evidence="11 12" key="1">
    <citation type="submission" date="2017-03" db="EMBL/GenBank/DDBJ databases">
        <authorList>
            <person name="Afonso C.L."/>
            <person name="Miller P.J."/>
            <person name="Scott M.A."/>
            <person name="Spackman E."/>
            <person name="Goraichik I."/>
            <person name="Dimitrov K.M."/>
            <person name="Suarez D.L."/>
            <person name="Swayne D.E."/>
        </authorList>
    </citation>
    <scope>NUCLEOTIDE SEQUENCE [LARGE SCALE GENOMIC DNA]</scope>
    <source>
        <strain evidence="11 12">CECT 7691</strain>
    </source>
</reference>
<comment type="similarity">
    <text evidence="2">Belongs to the cation transport ATPase (P-type) (TC 3.A.3) family. Type IIA subfamily.</text>
</comment>
<dbReference type="PANTHER" id="PTHR43294:SF20">
    <property type="entry name" value="P-TYPE ATPASE"/>
    <property type="match status" value="1"/>
</dbReference>
<dbReference type="GO" id="GO:0005391">
    <property type="term" value="F:P-type sodium:potassium-exchanging transporter activity"/>
    <property type="evidence" value="ECO:0007669"/>
    <property type="project" value="TreeGrafter"/>
</dbReference>
<dbReference type="GO" id="GO:0016887">
    <property type="term" value="F:ATP hydrolysis activity"/>
    <property type="evidence" value="ECO:0007669"/>
    <property type="project" value="InterPro"/>
</dbReference>
<dbReference type="EC" id="3.6.3.-" evidence="11"/>
<feature type="transmembrane region" description="Helical" evidence="9">
    <location>
        <begin position="706"/>
        <end position="725"/>
    </location>
</feature>
<dbReference type="GO" id="GO:0006883">
    <property type="term" value="P:intracellular sodium ion homeostasis"/>
    <property type="evidence" value="ECO:0007669"/>
    <property type="project" value="TreeGrafter"/>
</dbReference>
<evidence type="ECO:0000256" key="5">
    <source>
        <dbReference type="ARBA" id="ARBA00022840"/>
    </source>
</evidence>
<evidence type="ECO:0000256" key="6">
    <source>
        <dbReference type="ARBA" id="ARBA00022967"/>
    </source>
</evidence>
<dbReference type="InterPro" id="IPR008250">
    <property type="entry name" value="ATPase_P-typ_transduc_dom_A_sf"/>
</dbReference>
<proteinExistence type="inferred from homology"/>
<keyword evidence="4" id="KW-0547">Nucleotide-binding</keyword>
<dbReference type="GO" id="GO:0005886">
    <property type="term" value="C:plasma membrane"/>
    <property type="evidence" value="ECO:0007669"/>
    <property type="project" value="TreeGrafter"/>
</dbReference>
<protein>
    <submittedName>
        <fullName evidence="11">Putative cation-transporting ATPase F</fullName>
        <ecNumber evidence="11">3.6.3.-</ecNumber>
    </submittedName>
</protein>
<dbReference type="InterPro" id="IPR050510">
    <property type="entry name" value="Cation_transp_ATPase_P-type"/>
</dbReference>
<keyword evidence="11" id="KW-0378">Hydrolase</keyword>
<feature type="transmembrane region" description="Helical" evidence="9">
    <location>
        <begin position="73"/>
        <end position="91"/>
    </location>
</feature>
<gene>
    <name evidence="11" type="primary">ctpF_1</name>
    <name evidence="11" type="ORF">OCH7691_02562</name>
</gene>
<dbReference type="AlphaFoldDB" id="A0A1Y5TBR6"/>
<dbReference type="InterPro" id="IPR023298">
    <property type="entry name" value="ATPase_P-typ_TM_dom_sf"/>
</dbReference>
<dbReference type="EMBL" id="FWFR01000002">
    <property type="protein sequence ID" value="SLN58340.1"/>
    <property type="molecule type" value="Genomic_DNA"/>
</dbReference>
<dbReference type="RefSeq" id="WP_085883906.1">
    <property type="nucleotide sequence ID" value="NZ_FWFR01000002.1"/>
</dbReference>
<dbReference type="PANTHER" id="PTHR43294">
    <property type="entry name" value="SODIUM/POTASSIUM-TRANSPORTING ATPASE SUBUNIT ALPHA"/>
    <property type="match status" value="1"/>
</dbReference>
<organism evidence="11 12">
    <name type="scientific">Oceanibacterium hippocampi</name>
    <dbReference type="NCBI Taxonomy" id="745714"/>
    <lineage>
        <taxon>Bacteria</taxon>
        <taxon>Pseudomonadati</taxon>
        <taxon>Pseudomonadota</taxon>
        <taxon>Alphaproteobacteria</taxon>
        <taxon>Sneathiellales</taxon>
        <taxon>Sneathiellaceae</taxon>
        <taxon>Oceanibacterium</taxon>
    </lineage>
</organism>
<feature type="transmembrane region" description="Helical" evidence="9">
    <location>
        <begin position="261"/>
        <end position="282"/>
    </location>
</feature>
<evidence type="ECO:0000256" key="1">
    <source>
        <dbReference type="ARBA" id="ARBA00004141"/>
    </source>
</evidence>
<sequence>MKTARDRTELVDDGRASGLPWHARDSAGVLGALESTEAGLSEAEAARRLERDGANRLPAGAVRGPVRRFLDQFANILIHVLLAAAAITAVIGHWIDAAVIAGVVVINAVIGFVQEGRAERALAAIRDILSPHAQVRRSGRVLSIDAAEIVPGDVVLLKAGDRVPADLHLLGANALQAQEAMLTGESQPVDKLVGTLAADTVLGDRSNMAYAGTTIVHGLGHGVAVATGPATELGRIGTLIGNVERVQTPLLLHFERFARQLTFVILAFAAATCLFGILYHGAAVSEMFLAGVGLAVAAIPEGLPAILTISFAIGVTRMASRRAIVRRLPAVETLGAVTVICTDKTGTLTRNELVVQRVVTANGDFRVSDEDGGGGIVDSRGADAPPDAHPDLSAALDGALHCNDAEMRNDEGRLSVMGNPVDRALVLLGAGADPLSDAATGRDPTLDLVPFDSTAKFMATLHRGDGDGLRLYVKGAPERVLEMCAHEMAADGTRAALRKDHWADRISALAEAGLRVLALAETVVEGDARAKWQAPLEGDLTMVALFGISDPPRAEAIDAIVRCREAGITVKMITGDHAATARAIATDVGLDAPERVMTGRELDALGDDELAAAAKDIQVFARTTPEHKLRLVTALQAQGEIVAMTGDGVNDAPALRRADIGVAMGVKGSEVAKEAAEIVLLDDNFATIAAAVAEGRTVYDNLKKSIMFILPTSAGEAMVIVLAVLSGQLLPITPVQILWVNMITTVTLALALAFEAGEEGAMRRPPRGVGEALIGRFLAWRLVLVTVLMVAASFGLFLWQLDAGAGIDKARTVAVNMLVAAESVYLFNTRQLEAPGWTMKGLFGGRAVLIATGAVLLMQVGFTYLPVMQTLFGVTPLGLIDWAAIAAVAVLIFLVVEIEKLAVRRRRA</sequence>
<comment type="subcellular location">
    <subcellularLocation>
        <location evidence="1">Membrane</location>
        <topology evidence="1">Multi-pass membrane protein</topology>
    </subcellularLocation>
</comment>
<dbReference type="GO" id="GO:0005524">
    <property type="term" value="F:ATP binding"/>
    <property type="evidence" value="ECO:0007669"/>
    <property type="project" value="UniProtKB-KW"/>
</dbReference>
<name>A0A1Y5TBR6_9PROT</name>
<dbReference type="NCBIfam" id="TIGR01494">
    <property type="entry name" value="ATPase_P-type"/>
    <property type="match status" value="2"/>
</dbReference>
<dbReference type="InterPro" id="IPR023299">
    <property type="entry name" value="ATPase_P-typ_cyto_dom_N"/>
</dbReference>
<dbReference type="SFLD" id="SFLDS00003">
    <property type="entry name" value="Haloacid_Dehalogenase"/>
    <property type="match status" value="1"/>
</dbReference>
<dbReference type="SUPFAM" id="SSF56784">
    <property type="entry name" value="HAD-like"/>
    <property type="match status" value="1"/>
</dbReference>
<feature type="transmembrane region" description="Helical" evidence="9">
    <location>
        <begin position="810"/>
        <end position="827"/>
    </location>
</feature>
<evidence type="ECO:0000313" key="11">
    <source>
        <dbReference type="EMBL" id="SLN58340.1"/>
    </source>
</evidence>
<dbReference type="Gene3D" id="3.40.1110.10">
    <property type="entry name" value="Calcium-transporting ATPase, cytoplasmic domain N"/>
    <property type="match status" value="1"/>
</dbReference>
<dbReference type="Pfam" id="PF00689">
    <property type="entry name" value="Cation_ATPase_C"/>
    <property type="match status" value="1"/>
</dbReference>
<dbReference type="OrthoDB" id="9813266at2"/>
<evidence type="ECO:0000256" key="8">
    <source>
        <dbReference type="ARBA" id="ARBA00023136"/>
    </source>
</evidence>
<keyword evidence="7 9" id="KW-1133">Transmembrane helix</keyword>
<keyword evidence="8 9" id="KW-0472">Membrane</keyword>
<keyword evidence="12" id="KW-1185">Reference proteome</keyword>
<feature type="transmembrane region" description="Helical" evidence="9">
    <location>
        <begin position="778"/>
        <end position="798"/>
    </location>
</feature>
<evidence type="ECO:0000256" key="2">
    <source>
        <dbReference type="ARBA" id="ARBA00005675"/>
    </source>
</evidence>
<keyword evidence="5" id="KW-0067">ATP-binding</keyword>
<keyword evidence="6" id="KW-1278">Translocase</keyword>
<dbReference type="SFLD" id="SFLDG00002">
    <property type="entry name" value="C1.7:_P-type_atpase_like"/>
    <property type="match status" value="1"/>
</dbReference>
<dbReference type="Proteomes" id="UP000193200">
    <property type="component" value="Unassembled WGS sequence"/>
</dbReference>
<dbReference type="SFLD" id="SFLDF00027">
    <property type="entry name" value="p-type_atpase"/>
    <property type="match status" value="1"/>
</dbReference>
<dbReference type="GO" id="GO:1990573">
    <property type="term" value="P:potassium ion import across plasma membrane"/>
    <property type="evidence" value="ECO:0007669"/>
    <property type="project" value="TreeGrafter"/>
</dbReference>
<dbReference type="Pfam" id="PF13246">
    <property type="entry name" value="Cation_ATPase"/>
    <property type="match status" value="1"/>
</dbReference>
<dbReference type="SMART" id="SM00831">
    <property type="entry name" value="Cation_ATPase_N"/>
    <property type="match status" value="1"/>
</dbReference>
<dbReference type="FunFam" id="3.40.50.1000:FF:000028">
    <property type="entry name" value="Calcium-transporting P-type ATPase, putative"/>
    <property type="match status" value="1"/>
</dbReference>
<dbReference type="InterPro" id="IPR018303">
    <property type="entry name" value="ATPase_P-typ_P_site"/>
</dbReference>
<dbReference type="GO" id="GO:0030007">
    <property type="term" value="P:intracellular potassium ion homeostasis"/>
    <property type="evidence" value="ECO:0007669"/>
    <property type="project" value="TreeGrafter"/>
</dbReference>
<evidence type="ECO:0000256" key="9">
    <source>
        <dbReference type="SAM" id="Phobius"/>
    </source>
</evidence>
<dbReference type="Gene3D" id="2.70.150.10">
    <property type="entry name" value="Calcium-transporting ATPase, cytoplasmic transduction domain A"/>
    <property type="match status" value="1"/>
</dbReference>
<dbReference type="Pfam" id="PF00122">
    <property type="entry name" value="E1-E2_ATPase"/>
    <property type="match status" value="1"/>
</dbReference>
<dbReference type="SUPFAM" id="SSF81660">
    <property type="entry name" value="Metal cation-transporting ATPase, ATP-binding domain N"/>
    <property type="match status" value="1"/>
</dbReference>
<dbReference type="SUPFAM" id="SSF81653">
    <property type="entry name" value="Calcium ATPase, transduction domain A"/>
    <property type="match status" value="1"/>
</dbReference>
<dbReference type="PRINTS" id="PR00119">
    <property type="entry name" value="CATATPASE"/>
</dbReference>
<feature type="transmembrane region" description="Helical" evidence="9">
    <location>
        <begin position="97"/>
        <end position="113"/>
    </location>
</feature>
<dbReference type="PROSITE" id="PS00154">
    <property type="entry name" value="ATPASE_E1_E2"/>
    <property type="match status" value="1"/>
</dbReference>